<dbReference type="PANTHER" id="PTHR35400">
    <property type="entry name" value="SLR1083 PROTEIN"/>
    <property type="match status" value="1"/>
</dbReference>
<dbReference type="CDD" id="cd06260">
    <property type="entry name" value="DUF820-like"/>
    <property type="match status" value="1"/>
</dbReference>
<accession>A0A433MZ56</accession>
<organism evidence="2 3">
    <name type="scientific">Chlorogloeopsis fritschii PCC 6912</name>
    <dbReference type="NCBI Taxonomy" id="211165"/>
    <lineage>
        <taxon>Bacteria</taxon>
        <taxon>Bacillati</taxon>
        <taxon>Cyanobacteriota</taxon>
        <taxon>Cyanophyceae</taxon>
        <taxon>Nostocales</taxon>
        <taxon>Chlorogloeopsidaceae</taxon>
        <taxon>Chlorogloeopsis</taxon>
    </lineage>
</organism>
<name>A0A433MZ56_CHLFR</name>
<sequence length="189" mass="21581">MSLTPVKWTIDEYHRMIAAGILNNRRVELLKGEIVEMSPEREVHAYFSSEATEYLMRLLGNRAMVRASKPITLPNNSEAQPDIAIVQRLGREYLEHHPYPENIFWLIEYSDSGLEIDLEIKSKIYAEVNIPEYWVANLKKRQIVVFRDPEEGEYASKFTLAVGIIYPLAFPGLAVSVDAMVSSNNIPTP</sequence>
<protein>
    <recommendedName>
        <fullName evidence="1">Putative restriction endonuclease domain-containing protein</fullName>
    </recommendedName>
</protein>
<dbReference type="InterPro" id="IPR011335">
    <property type="entry name" value="Restrct_endonuc-II-like"/>
</dbReference>
<dbReference type="InterPro" id="IPR008538">
    <property type="entry name" value="Uma2"/>
</dbReference>
<evidence type="ECO:0000313" key="3">
    <source>
        <dbReference type="Proteomes" id="UP000268857"/>
    </source>
</evidence>
<dbReference type="SUPFAM" id="SSF52980">
    <property type="entry name" value="Restriction endonuclease-like"/>
    <property type="match status" value="1"/>
</dbReference>
<dbReference type="Proteomes" id="UP000268857">
    <property type="component" value="Unassembled WGS sequence"/>
</dbReference>
<dbReference type="Gene3D" id="3.90.1570.10">
    <property type="entry name" value="tt1808, chain A"/>
    <property type="match status" value="1"/>
</dbReference>
<gene>
    <name evidence="2" type="ORF">PCC6912_55230</name>
</gene>
<dbReference type="InterPro" id="IPR012296">
    <property type="entry name" value="Nuclease_put_TT1808"/>
</dbReference>
<dbReference type="AlphaFoldDB" id="A0A433MZ56"/>
<proteinExistence type="predicted"/>
<dbReference type="PANTHER" id="PTHR35400:SF1">
    <property type="entry name" value="SLR1083 PROTEIN"/>
    <property type="match status" value="1"/>
</dbReference>
<dbReference type="Pfam" id="PF05685">
    <property type="entry name" value="Uma2"/>
    <property type="match status" value="1"/>
</dbReference>
<dbReference type="EMBL" id="RSCJ01000033">
    <property type="protein sequence ID" value="RUR73746.1"/>
    <property type="molecule type" value="Genomic_DNA"/>
</dbReference>
<dbReference type="RefSeq" id="WP_026087633.1">
    <property type="nucleotide sequence ID" value="NZ_AJLN01000061.1"/>
</dbReference>
<comment type="caution">
    <text evidence="2">The sequence shown here is derived from an EMBL/GenBank/DDBJ whole genome shotgun (WGS) entry which is preliminary data.</text>
</comment>
<evidence type="ECO:0000313" key="2">
    <source>
        <dbReference type="EMBL" id="RUR73746.1"/>
    </source>
</evidence>
<evidence type="ECO:0000259" key="1">
    <source>
        <dbReference type="Pfam" id="PF05685"/>
    </source>
</evidence>
<keyword evidence="3" id="KW-1185">Reference proteome</keyword>
<feature type="domain" description="Putative restriction endonuclease" evidence="1">
    <location>
        <begin position="11"/>
        <end position="177"/>
    </location>
</feature>
<reference evidence="2 3" key="1">
    <citation type="journal article" date="2019" name="Genome Biol. Evol.">
        <title>Day and night: Metabolic profiles and evolutionary relationships of six axenic non-marine cyanobacteria.</title>
        <authorList>
            <person name="Will S.E."/>
            <person name="Henke P."/>
            <person name="Boedeker C."/>
            <person name="Huang S."/>
            <person name="Brinkmann H."/>
            <person name="Rohde M."/>
            <person name="Jarek M."/>
            <person name="Friedl T."/>
            <person name="Seufert S."/>
            <person name="Schumacher M."/>
            <person name="Overmann J."/>
            <person name="Neumann-Schaal M."/>
            <person name="Petersen J."/>
        </authorList>
    </citation>
    <scope>NUCLEOTIDE SEQUENCE [LARGE SCALE GENOMIC DNA]</scope>
    <source>
        <strain evidence="2 3">PCC 6912</strain>
    </source>
</reference>
<dbReference type="STRING" id="211165.GCA_000317285_01956"/>